<feature type="region of interest" description="Disordered" evidence="1">
    <location>
        <begin position="189"/>
        <end position="266"/>
    </location>
</feature>
<dbReference type="RefSeq" id="XP_070921202.1">
    <property type="nucleotide sequence ID" value="XM_071065101.1"/>
</dbReference>
<reference evidence="2 3" key="1">
    <citation type="submission" date="2024-09" db="EMBL/GenBank/DDBJ databases">
        <title>Itraconazole resistance in Madurella fahalii resulting from another homologue of gene encoding cytochrome P450 14-alpha sterol demethylase (CYP51).</title>
        <authorList>
            <person name="Yoshioka I."/>
            <person name="Fahal A.H."/>
            <person name="Kaneko S."/>
            <person name="Yaguchi T."/>
        </authorList>
    </citation>
    <scope>NUCLEOTIDE SEQUENCE [LARGE SCALE GENOMIC DNA]</scope>
    <source>
        <strain evidence="2 3">IFM 68171</strain>
    </source>
</reference>
<comment type="caution">
    <text evidence="2">The sequence shown here is derived from an EMBL/GenBank/DDBJ whole genome shotgun (WGS) entry which is preliminary data.</text>
</comment>
<sequence length="504" mass="55911">MPFTLRDTPFTVHDWEEEVQRCNRLLEEVTSRRLVTGATKGTSKERATQPTDSLNLSINITWGVEDLHPALLNSASRINAAHFLLLRVLFEPPPGDGGLAPRPGKTAGLGESSPPDSHPLVRLGIITKASLDSAIEILEQDLAFQCFVRLPSERKLLGRGGAAGTSRELGHFLLVRHHLHLLLRQMPAQAERSPMRTRNRAAAETSGGLPGDQLDIEVRDDEEECRREEDEKDGDEKDEDDEEEKREEEQYNPILNRTFGDKTFVPSAEDDPSAILEAEARLASLAGDEAMVLVSLIDLLTSLLITAARDELPPLEAVPDQALFRLSSPDGKRRLYTAKVDGVLRRRDGCATRGGEGGCRGERKRRGGAEMGMGLEDGDSSDLIEVKRHGRDDTSVKMQHAAEMVAYIAQRTRGFTSETPAANRRYTVLLVAQNFMHVRLRIGVCGPGFLEYLHTPRRPGTRGSRGPKESGFLRIHTYGPYDVSQPEELRILCTLLIARILTRE</sequence>
<gene>
    <name evidence="2" type="ORF">MFIFM68171_09682</name>
</gene>
<evidence type="ECO:0000313" key="2">
    <source>
        <dbReference type="EMBL" id="GAB1319472.1"/>
    </source>
</evidence>
<dbReference type="Proteomes" id="UP001628179">
    <property type="component" value="Unassembled WGS sequence"/>
</dbReference>
<protein>
    <submittedName>
        <fullName evidence="2">Uncharacterized protein</fullName>
    </submittedName>
</protein>
<name>A0ABQ0GP07_9PEZI</name>
<keyword evidence="3" id="KW-1185">Reference proteome</keyword>
<feature type="compositionally biased region" description="Acidic residues" evidence="1">
    <location>
        <begin position="214"/>
        <end position="223"/>
    </location>
</feature>
<feature type="compositionally biased region" description="Acidic residues" evidence="1">
    <location>
        <begin position="230"/>
        <end position="246"/>
    </location>
</feature>
<organism evidence="2 3">
    <name type="scientific">Madurella fahalii</name>
    <dbReference type="NCBI Taxonomy" id="1157608"/>
    <lineage>
        <taxon>Eukaryota</taxon>
        <taxon>Fungi</taxon>
        <taxon>Dikarya</taxon>
        <taxon>Ascomycota</taxon>
        <taxon>Pezizomycotina</taxon>
        <taxon>Sordariomycetes</taxon>
        <taxon>Sordariomycetidae</taxon>
        <taxon>Sordariales</taxon>
        <taxon>Sordariales incertae sedis</taxon>
        <taxon>Madurella</taxon>
    </lineage>
</organism>
<proteinExistence type="predicted"/>
<evidence type="ECO:0000256" key="1">
    <source>
        <dbReference type="SAM" id="MobiDB-lite"/>
    </source>
</evidence>
<feature type="region of interest" description="Disordered" evidence="1">
    <location>
        <begin position="352"/>
        <end position="374"/>
    </location>
</feature>
<dbReference type="EMBL" id="BAAFSV010000005">
    <property type="protein sequence ID" value="GAB1319472.1"/>
    <property type="molecule type" value="Genomic_DNA"/>
</dbReference>
<feature type="region of interest" description="Disordered" evidence="1">
    <location>
        <begin position="96"/>
        <end position="116"/>
    </location>
</feature>
<dbReference type="GeneID" id="98180424"/>
<evidence type="ECO:0000313" key="3">
    <source>
        <dbReference type="Proteomes" id="UP001628179"/>
    </source>
</evidence>
<accession>A0ABQ0GP07</accession>